<dbReference type="PANTHER" id="PTHR30525">
    <property type="entry name" value="1-DEOXY-D-XYLULOSE 5-PHOSPHATE REDUCTOISOMERASE"/>
    <property type="match status" value="1"/>
</dbReference>
<dbReference type="HAMAP" id="MF_00183">
    <property type="entry name" value="DXP_reductoisom"/>
    <property type="match status" value="1"/>
</dbReference>
<keyword evidence="4 9" id="KW-0521">NADP</keyword>
<dbReference type="Gene3D" id="3.40.50.720">
    <property type="entry name" value="NAD(P)-binding Rossmann-like Domain"/>
    <property type="match status" value="2"/>
</dbReference>
<feature type="binding site" evidence="9">
    <location>
        <position position="166"/>
    </location>
    <ligand>
        <name>1-deoxy-D-xylulose 5-phosphate</name>
        <dbReference type="ChEBI" id="CHEBI:57792"/>
    </ligand>
</feature>
<feature type="binding site" evidence="9">
    <location>
        <position position="143"/>
    </location>
    <ligand>
        <name>1-deoxy-D-xylulose 5-phosphate</name>
        <dbReference type="ChEBI" id="CHEBI:57792"/>
    </ligand>
</feature>
<dbReference type="EC" id="1.1.1.267" evidence="9"/>
<dbReference type="AlphaFoldDB" id="A0AAJ6CR77"/>
<evidence type="ECO:0000256" key="4">
    <source>
        <dbReference type="ARBA" id="ARBA00022857"/>
    </source>
</evidence>
<evidence type="ECO:0000256" key="1">
    <source>
        <dbReference type="ARBA" id="ARBA00005094"/>
    </source>
</evidence>
<dbReference type="GO" id="GO:0070402">
    <property type="term" value="F:NADPH binding"/>
    <property type="evidence" value="ECO:0007669"/>
    <property type="project" value="InterPro"/>
</dbReference>
<keyword evidence="6 9" id="KW-0464">Manganese</keyword>
<feature type="binding site" evidence="9">
    <location>
        <position position="208"/>
    </location>
    <ligand>
        <name>1-deoxy-D-xylulose 5-phosphate</name>
        <dbReference type="ChEBI" id="CHEBI:57792"/>
    </ligand>
</feature>
<evidence type="ECO:0000256" key="6">
    <source>
        <dbReference type="ARBA" id="ARBA00023211"/>
    </source>
</evidence>
<feature type="binding site" evidence="9">
    <location>
        <position position="115"/>
    </location>
    <ligand>
        <name>NADPH</name>
        <dbReference type="ChEBI" id="CHEBI:57783"/>
    </ligand>
</feature>
<dbReference type="InterPro" id="IPR013644">
    <property type="entry name" value="DXP_reductoisomerase_C"/>
</dbReference>
<feature type="domain" description="1-deoxy-D-xylulose 5-phosphate reductoisomerase N-terminal" evidence="10">
    <location>
        <begin position="8"/>
        <end position="58"/>
    </location>
</feature>
<evidence type="ECO:0000256" key="9">
    <source>
        <dbReference type="HAMAP-Rule" id="MF_00183"/>
    </source>
</evidence>
<protein>
    <recommendedName>
        <fullName evidence="9">1-deoxy-D-xylulose 5-phosphate reductoisomerase</fullName>
        <shortName evidence="9">DXP reductoisomerase</shortName>
        <ecNumber evidence="9">1.1.1.267</ecNumber>
    </recommendedName>
    <alternativeName>
        <fullName evidence="9">1-deoxyxylulose-5-phosphate reductoisomerase</fullName>
    </alternativeName>
    <alternativeName>
        <fullName evidence="9">2-C-methyl-D-erythritol 4-phosphate synthase</fullName>
    </alternativeName>
</protein>
<keyword evidence="7 9" id="KW-0414">Isoprene biosynthesis</keyword>
<dbReference type="InterPro" id="IPR036291">
    <property type="entry name" value="NAD(P)-bd_dom_sf"/>
</dbReference>
<dbReference type="SUPFAM" id="SSF51735">
    <property type="entry name" value="NAD(P)-binding Rossmann-fold domains"/>
    <property type="match status" value="1"/>
</dbReference>
<evidence type="ECO:0000256" key="7">
    <source>
        <dbReference type="ARBA" id="ARBA00023229"/>
    </source>
</evidence>
<dbReference type="RefSeq" id="WP_342822269.1">
    <property type="nucleotide sequence ID" value="NZ_CP046146.1"/>
</dbReference>
<dbReference type="GO" id="GO:0030145">
    <property type="term" value="F:manganese ion binding"/>
    <property type="evidence" value="ECO:0007669"/>
    <property type="project" value="TreeGrafter"/>
</dbReference>
<keyword evidence="15" id="KW-1185">Reference proteome</keyword>
<evidence type="ECO:0000313" key="14">
    <source>
        <dbReference type="EMBL" id="WFG38991.1"/>
    </source>
</evidence>
<feature type="binding site" evidence="9">
    <location>
        <position position="211"/>
    </location>
    <ligand>
        <name>1-deoxy-D-xylulose 5-phosphate</name>
        <dbReference type="ChEBI" id="CHEBI:57792"/>
    </ligand>
</feature>
<comment type="pathway">
    <text evidence="1 9">Isoprenoid biosynthesis; isopentenyl diphosphate biosynthesis via DXP pathway; isopentenyl diphosphate from 1-deoxy-D-xylulose 5-phosphate: step 1/6.</text>
</comment>
<dbReference type="InterPro" id="IPR026877">
    <property type="entry name" value="DXPR_C"/>
</dbReference>
<comment type="cofactor">
    <cofactor evidence="9">
        <name>Mg(2+)</name>
        <dbReference type="ChEBI" id="CHEBI:18420"/>
    </cofactor>
    <cofactor evidence="9">
        <name>Mn(2+)</name>
        <dbReference type="ChEBI" id="CHEBI:29035"/>
    </cofactor>
</comment>
<dbReference type="InterPro" id="IPR013512">
    <property type="entry name" value="DXP_reductoisomerase_N"/>
</dbReference>
<dbReference type="InterPro" id="IPR003821">
    <property type="entry name" value="DXP_reductoisomerase"/>
</dbReference>
<dbReference type="Pfam" id="PF08436">
    <property type="entry name" value="DXP_redisom_C"/>
    <property type="match status" value="1"/>
</dbReference>
<dbReference type="PANTHER" id="PTHR30525:SF0">
    <property type="entry name" value="1-DEOXY-D-XYLULOSE 5-PHOSPHATE REDUCTOISOMERASE, CHLOROPLASTIC"/>
    <property type="match status" value="1"/>
</dbReference>
<accession>A0AAJ6CR77</accession>
<feature type="domain" description="1-deoxy-D-xylulose 5-phosphate reductoisomerase C-terminal" evidence="11">
    <location>
        <begin position="137"/>
        <end position="219"/>
    </location>
</feature>
<feature type="binding site" evidence="9">
    <location>
        <position position="42"/>
    </location>
    <ligand>
        <name>NADPH</name>
        <dbReference type="ChEBI" id="CHEBI:57783"/>
    </ligand>
</feature>
<name>A0AAJ6CR77_9CHLR</name>
<keyword evidence="3 9" id="KW-0479">Metal-binding</keyword>
<feature type="domain" description="1-deoxy-D-xylulose 5-phosphate reductoisomerase N-terminal" evidence="10">
    <location>
        <begin position="76"/>
        <end position="123"/>
    </location>
</feature>
<comment type="similarity">
    <text evidence="2 9">Belongs to the DXR family.</text>
</comment>
<feature type="binding site" evidence="9">
    <location>
        <position position="189"/>
    </location>
    <ligand>
        <name>1-deoxy-D-xylulose 5-phosphate</name>
        <dbReference type="ChEBI" id="CHEBI:57792"/>
    </ligand>
</feature>
<feature type="binding site" evidence="9">
    <location>
        <position position="195"/>
    </location>
    <ligand>
        <name>NADPH</name>
        <dbReference type="ChEBI" id="CHEBI:57783"/>
    </ligand>
</feature>
<dbReference type="EMBL" id="CP046147">
    <property type="protein sequence ID" value="WFG38991.1"/>
    <property type="molecule type" value="Genomic_DNA"/>
</dbReference>
<dbReference type="EMBL" id="WMBE01000001">
    <property type="protein sequence ID" value="MDG0866291.1"/>
    <property type="molecule type" value="Genomic_DNA"/>
</dbReference>
<dbReference type="InterPro" id="IPR036169">
    <property type="entry name" value="DXPR_C_sf"/>
</dbReference>
<feature type="binding site" evidence="9">
    <location>
        <position position="207"/>
    </location>
    <ligand>
        <name>1-deoxy-D-xylulose 5-phosphate</name>
        <dbReference type="ChEBI" id="CHEBI:57792"/>
    </ligand>
</feature>
<reference evidence="14" key="2">
    <citation type="journal article" date="2023" name="Nat. Commun.">
        <title>Cultivation of marine bacteria of the SAR202 clade.</title>
        <authorList>
            <person name="Lim Y."/>
            <person name="Seo J.H."/>
            <person name="Giovannoni S.J."/>
            <person name="Kang I."/>
            <person name="Cho J.C."/>
        </authorList>
    </citation>
    <scope>NUCLEOTIDE SEQUENCE</scope>
    <source>
        <strain evidence="14">JH1073</strain>
    </source>
</reference>
<evidence type="ECO:0000313" key="16">
    <source>
        <dbReference type="Proteomes" id="UP001321249"/>
    </source>
</evidence>
<dbReference type="Gene3D" id="1.10.1740.10">
    <property type="match status" value="1"/>
</dbReference>
<feature type="binding site" evidence="9">
    <location>
        <position position="141"/>
    </location>
    <ligand>
        <name>Mn(2+)</name>
        <dbReference type="ChEBI" id="CHEBI:29035"/>
    </ligand>
</feature>
<dbReference type="SUPFAM" id="SSF55347">
    <property type="entry name" value="Glyceraldehyde-3-phosphate dehydrogenase-like, C-terminal domain"/>
    <property type="match status" value="1"/>
</dbReference>
<feature type="binding site" evidence="9">
    <location>
        <position position="40"/>
    </location>
    <ligand>
        <name>NADPH</name>
        <dbReference type="ChEBI" id="CHEBI:57783"/>
    </ligand>
</feature>
<dbReference type="Proteomes" id="UP001219901">
    <property type="component" value="Chromosome"/>
</dbReference>
<feature type="binding site" evidence="9">
    <location>
        <position position="117"/>
    </location>
    <ligand>
        <name>NADPH</name>
        <dbReference type="ChEBI" id="CHEBI:57783"/>
    </ligand>
</feature>
<dbReference type="Proteomes" id="UP001321249">
    <property type="component" value="Unassembled WGS sequence"/>
</dbReference>
<dbReference type="Pfam" id="PF13288">
    <property type="entry name" value="DXPR_C"/>
    <property type="match status" value="1"/>
</dbReference>
<evidence type="ECO:0000256" key="5">
    <source>
        <dbReference type="ARBA" id="ARBA00023002"/>
    </source>
</evidence>
<proteinExistence type="inferred from homology"/>
<keyword evidence="5 9" id="KW-0560">Oxidoreductase</keyword>
<organism evidence="14 15">
    <name type="scientific">Candidatus Lucifugimonas marina</name>
    <dbReference type="NCBI Taxonomy" id="3038979"/>
    <lineage>
        <taxon>Bacteria</taxon>
        <taxon>Bacillati</taxon>
        <taxon>Chloroflexota</taxon>
        <taxon>Dehalococcoidia</taxon>
        <taxon>SAR202 cluster</taxon>
        <taxon>Candidatus Lucifugimonadales</taxon>
        <taxon>Candidatus Lucifugimonadaceae</taxon>
        <taxon>Candidatus Lucifugimonas</taxon>
    </lineage>
</organism>
<feature type="binding site" evidence="9">
    <location>
        <position position="211"/>
    </location>
    <ligand>
        <name>Mn(2+)</name>
        <dbReference type="ChEBI" id="CHEBI:29035"/>
    </ligand>
</feature>
<comment type="function">
    <text evidence="9">Catalyzes the NADPH-dependent rearrangement and reduction of 1-deoxy-D-xylulose-5-phosphate (DXP) to 2-C-methyl-D-erythritol 4-phosphate (MEP).</text>
</comment>
<evidence type="ECO:0000259" key="10">
    <source>
        <dbReference type="Pfam" id="PF02670"/>
    </source>
</evidence>
<evidence type="ECO:0000259" key="11">
    <source>
        <dbReference type="Pfam" id="PF08436"/>
    </source>
</evidence>
<feature type="domain" description="DXP reductoisomerase C-terminal" evidence="12">
    <location>
        <begin position="251"/>
        <end position="367"/>
    </location>
</feature>
<evidence type="ECO:0000256" key="2">
    <source>
        <dbReference type="ARBA" id="ARBA00006825"/>
    </source>
</evidence>
<evidence type="ECO:0000256" key="3">
    <source>
        <dbReference type="ARBA" id="ARBA00022723"/>
    </source>
</evidence>
<gene>
    <name evidence="9" type="primary">dxr</name>
    <name evidence="13" type="ORF">GKO46_04290</name>
    <name evidence="14" type="ORF">GKO48_04970</name>
</gene>
<keyword evidence="9" id="KW-0460">Magnesium</keyword>
<dbReference type="Pfam" id="PF02670">
    <property type="entry name" value="DXP_reductoisom"/>
    <property type="match status" value="2"/>
</dbReference>
<dbReference type="NCBIfam" id="TIGR00243">
    <property type="entry name" value="Dxr"/>
    <property type="match status" value="1"/>
</dbReference>
<dbReference type="GO" id="GO:0051484">
    <property type="term" value="P:isopentenyl diphosphate biosynthetic process, methylerythritol 4-phosphate pathway involved in terpenoid biosynthetic process"/>
    <property type="evidence" value="ECO:0007669"/>
    <property type="project" value="TreeGrafter"/>
</dbReference>
<dbReference type="GO" id="GO:0030604">
    <property type="term" value="F:1-deoxy-D-xylulose-5-phosphate reductoisomerase activity"/>
    <property type="evidence" value="ECO:0007669"/>
    <property type="project" value="UniProtKB-UniRule"/>
</dbReference>
<feature type="binding site" evidence="9">
    <location>
        <position position="16"/>
    </location>
    <ligand>
        <name>NADPH</name>
        <dbReference type="ChEBI" id="CHEBI:57783"/>
    </ligand>
</feature>
<dbReference type="PIRSF" id="PIRSF006205">
    <property type="entry name" value="Dxp_reductismrs"/>
    <property type="match status" value="1"/>
</dbReference>
<dbReference type="SUPFAM" id="SSF69055">
    <property type="entry name" value="1-deoxy-D-xylulose-5-phosphate reductoisomerase, C-terminal domain"/>
    <property type="match status" value="1"/>
</dbReference>
<evidence type="ECO:0000259" key="12">
    <source>
        <dbReference type="Pfam" id="PF13288"/>
    </source>
</evidence>
<comment type="caution">
    <text evidence="9">Lacks conserved residue(s) required for the propagation of feature annotation.</text>
</comment>
<feature type="binding site" evidence="9">
    <location>
        <position position="142"/>
    </location>
    <ligand>
        <name>1-deoxy-D-xylulose 5-phosphate</name>
        <dbReference type="ChEBI" id="CHEBI:57792"/>
    </ligand>
</feature>
<feature type="binding site" evidence="9">
    <location>
        <position position="143"/>
    </location>
    <ligand>
        <name>Mn(2+)</name>
        <dbReference type="ChEBI" id="CHEBI:29035"/>
    </ligand>
</feature>
<evidence type="ECO:0000256" key="8">
    <source>
        <dbReference type="ARBA" id="ARBA00048543"/>
    </source>
</evidence>
<reference evidence="15" key="3">
    <citation type="submission" date="2023-06" db="EMBL/GenBank/DDBJ databases">
        <title>Pangenomics reveal diversification of enzyme families and niche specialization in globally abundant SAR202 bacteria.</title>
        <authorList>
            <person name="Saw J.H.W."/>
        </authorList>
    </citation>
    <scope>NUCLEOTIDE SEQUENCE [LARGE SCALE GENOMIC DNA]</scope>
    <source>
        <strain evidence="15">JH1073</strain>
    </source>
</reference>
<comment type="catalytic activity">
    <reaction evidence="8">
        <text>2-C-methyl-D-erythritol 4-phosphate + NADP(+) = 1-deoxy-D-xylulose 5-phosphate + NADPH + H(+)</text>
        <dbReference type="Rhea" id="RHEA:13717"/>
        <dbReference type="ChEBI" id="CHEBI:15378"/>
        <dbReference type="ChEBI" id="CHEBI:57783"/>
        <dbReference type="ChEBI" id="CHEBI:57792"/>
        <dbReference type="ChEBI" id="CHEBI:58262"/>
        <dbReference type="ChEBI" id="CHEBI:58349"/>
        <dbReference type="EC" id="1.1.1.267"/>
    </reaction>
    <physiologicalReaction direction="right-to-left" evidence="8">
        <dbReference type="Rhea" id="RHEA:13719"/>
    </physiologicalReaction>
</comment>
<feature type="binding site" evidence="9">
    <location>
        <position position="17"/>
    </location>
    <ligand>
        <name>NADPH</name>
        <dbReference type="ChEBI" id="CHEBI:57783"/>
    </ligand>
</feature>
<feature type="binding site" evidence="9">
    <location>
        <position position="116"/>
    </location>
    <ligand>
        <name>1-deoxy-D-xylulose 5-phosphate</name>
        <dbReference type="ChEBI" id="CHEBI:57792"/>
    </ligand>
</feature>
<evidence type="ECO:0000313" key="15">
    <source>
        <dbReference type="Proteomes" id="UP001219901"/>
    </source>
</evidence>
<feature type="binding site" evidence="9">
    <location>
        <position position="14"/>
    </location>
    <ligand>
        <name>NADPH</name>
        <dbReference type="ChEBI" id="CHEBI:57783"/>
    </ligand>
</feature>
<feature type="binding site" evidence="9">
    <location>
        <position position="15"/>
    </location>
    <ligand>
        <name>NADPH</name>
        <dbReference type="ChEBI" id="CHEBI:57783"/>
    </ligand>
</feature>
<reference evidence="15 16" key="1">
    <citation type="submission" date="2019-11" db="EMBL/GenBank/DDBJ databases">
        <authorList>
            <person name="Cho J.-C."/>
        </authorList>
    </citation>
    <scope>NUCLEOTIDE SEQUENCE [LARGE SCALE GENOMIC DNA]</scope>
    <source>
        <strain evidence="14 15">JH1073</strain>
        <strain evidence="13 16">JH702</strain>
    </source>
</reference>
<sequence>MEFTIKKLVILGSTGSVGTQTLDIVRAFPDRFEIVGLCNGYNTPLFKQQIDEFKPKYFNSLGDIDSGYGGAKFAPAEEIVSLPEVDLVVAATVGCAGMPPAIAALNAGKALGLANKEVIVMAGEKLMEAARASGSAILPIDSEPSALWQCVEGEISEPSRLIITASGGAFRDRTWDSLGDVTPEQALDHPTWTMGPKITVDAATLMNKAFEVIESRWLFDMPFDQIDVTIHRQSIVHSMVEFSDGTIKAQLGPTSMLQPIQHALFHPERQANESLPKLNAVTMGSLTFEEMDPTLYPCFELALEYGKKGGTFPAVLAGADEAAVELFLNRKIRFTDIPDVVSKTLEIHKSLSSPSITDTIESAQWATETTLARHN</sequence>
<evidence type="ECO:0000313" key="13">
    <source>
        <dbReference type="EMBL" id="MDG0866291.1"/>
    </source>
</evidence>